<evidence type="ECO:0000256" key="1">
    <source>
        <dbReference type="SAM" id="MobiDB-lite"/>
    </source>
</evidence>
<accession>A0A2I0K9K0</accession>
<feature type="region of interest" description="Disordered" evidence="1">
    <location>
        <begin position="48"/>
        <end position="78"/>
    </location>
</feature>
<gene>
    <name evidence="2" type="ORF">CRG98_014353</name>
</gene>
<organism evidence="2 3">
    <name type="scientific">Punica granatum</name>
    <name type="common">Pomegranate</name>
    <dbReference type="NCBI Taxonomy" id="22663"/>
    <lineage>
        <taxon>Eukaryota</taxon>
        <taxon>Viridiplantae</taxon>
        <taxon>Streptophyta</taxon>
        <taxon>Embryophyta</taxon>
        <taxon>Tracheophyta</taxon>
        <taxon>Spermatophyta</taxon>
        <taxon>Magnoliopsida</taxon>
        <taxon>eudicotyledons</taxon>
        <taxon>Gunneridae</taxon>
        <taxon>Pentapetalae</taxon>
        <taxon>rosids</taxon>
        <taxon>malvids</taxon>
        <taxon>Myrtales</taxon>
        <taxon>Lythraceae</taxon>
        <taxon>Punica</taxon>
    </lineage>
</organism>
<proteinExistence type="predicted"/>
<evidence type="ECO:0000313" key="2">
    <source>
        <dbReference type="EMBL" id="PKI65204.1"/>
    </source>
</evidence>
<protein>
    <submittedName>
        <fullName evidence="2">Uncharacterized protein</fullName>
    </submittedName>
</protein>
<dbReference type="AlphaFoldDB" id="A0A2I0K9K0"/>
<dbReference type="EMBL" id="PGOL01000763">
    <property type="protein sequence ID" value="PKI65204.1"/>
    <property type="molecule type" value="Genomic_DNA"/>
</dbReference>
<name>A0A2I0K9K0_PUNGR</name>
<comment type="caution">
    <text evidence="2">The sequence shown here is derived from an EMBL/GenBank/DDBJ whole genome shotgun (WGS) entry which is preliminary data.</text>
</comment>
<evidence type="ECO:0000313" key="3">
    <source>
        <dbReference type="Proteomes" id="UP000233551"/>
    </source>
</evidence>
<feature type="compositionally biased region" description="Polar residues" evidence="1">
    <location>
        <begin position="60"/>
        <end position="72"/>
    </location>
</feature>
<keyword evidence="3" id="KW-1185">Reference proteome</keyword>
<reference evidence="2 3" key="1">
    <citation type="submission" date="2017-11" db="EMBL/GenBank/DDBJ databases">
        <title>De-novo sequencing of pomegranate (Punica granatum L.) genome.</title>
        <authorList>
            <person name="Akparov Z."/>
            <person name="Amiraslanov A."/>
            <person name="Hajiyeva S."/>
            <person name="Abbasov M."/>
            <person name="Kaur K."/>
            <person name="Hamwieh A."/>
            <person name="Solovyev V."/>
            <person name="Salamov A."/>
            <person name="Braich B."/>
            <person name="Kosarev P."/>
            <person name="Mahmoud A."/>
            <person name="Hajiyev E."/>
            <person name="Babayeva S."/>
            <person name="Izzatullayeva V."/>
            <person name="Mammadov A."/>
            <person name="Mammadov A."/>
            <person name="Sharifova S."/>
            <person name="Ojaghi J."/>
            <person name="Eynullazada K."/>
            <person name="Bayramov B."/>
            <person name="Abdulazimova A."/>
            <person name="Shahmuradov I."/>
        </authorList>
    </citation>
    <scope>NUCLEOTIDE SEQUENCE [LARGE SCALE GENOMIC DNA]</scope>
    <source>
        <strain evidence="3">cv. AG2017</strain>
        <tissue evidence="2">Leaf</tissue>
    </source>
</reference>
<sequence>MLTITHCRPLLLIGVANESNRGVVAKIEASPTGIGKTPNLTILSIPIEGLDSQPRPPPSLGSSVPSRVSDNPNRWGGGAVRRSLLHQRPSYASKELGAPYFEGCGAAFAFREAHSEGYGRPSILIYMQALRPQR</sequence>
<dbReference type="Proteomes" id="UP000233551">
    <property type="component" value="Unassembled WGS sequence"/>
</dbReference>